<feature type="region of interest" description="Disordered" evidence="1">
    <location>
        <begin position="96"/>
        <end position="159"/>
    </location>
</feature>
<accession>A0A5B7G1R5</accession>
<sequence length="258" mass="28631">MDAILQQEIALGASQSQRSYRVRAANHRHNRIMAAHVQPSLGTLQLMVGCRSLFAGITVIVLRCTAILFVNISFYCEAKDSAIAAQQPAHVQHITLKGPRGQEPPRHHSDIEPSADRSRQDTHTWLIPPIIRPGQLSTSNDRHLAPTTPTQSLALPPSDKPPTGIRLLLTIPEVGILLAYTPHRESDSVTLLAPSYLEILRDILLEVYEELSQTLPPPLQDIGDDELLSIQSNWVPSSVKSKVRRHHCLACHYQTDNS</sequence>
<reference evidence="3 4" key="1">
    <citation type="submission" date="2019-05" db="EMBL/GenBank/DDBJ databases">
        <title>Another draft genome of Portunus trituberculatus and its Hox gene families provides insights of decapod evolution.</title>
        <authorList>
            <person name="Jeong J.-H."/>
            <person name="Song I."/>
            <person name="Kim S."/>
            <person name="Choi T."/>
            <person name="Kim D."/>
            <person name="Ryu S."/>
            <person name="Kim W."/>
        </authorList>
    </citation>
    <scope>NUCLEOTIDE SEQUENCE [LARGE SCALE GENOMIC DNA]</scope>
    <source>
        <tissue evidence="3">Muscle</tissue>
    </source>
</reference>
<dbReference type="EMBL" id="VSRR010012032">
    <property type="protein sequence ID" value="MPC53990.1"/>
    <property type="molecule type" value="Genomic_DNA"/>
</dbReference>
<evidence type="ECO:0000256" key="2">
    <source>
        <dbReference type="SAM" id="Phobius"/>
    </source>
</evidence>
<evidence type="ECO:0000256" key="1">
    <source>
        <dbReference type="SAM" id="MobiDB-lite"/>
    </source>
</evidence>
<organism evidence="3 4">
    <name type="scientific">Portunus trituberculatus</name>
    <name type="common">Swimming crab</name>
    <name type="synonym">Neptunus trituberculatus</name>
    <dbReference type="NCBI Taxonomy" id="210409"/>
    <lineage>
        <taxon>Eukaryota</taxon>
        <taxon>Metazoa</taxon>
        <taxon>Ecdysozoa</taxon>
        <taxon>Arthropoda</taxon>
        <taxon>Crustacea</taxon>
        <taxon>Multicrustacea</taxon>
        <taxon>Malacostraca</taxon>
        <taxon>Eumalacostraca</taxon>
        <taxon>Eucarida</taxon>
        <taxon>Decapoda</taxon>
        <taxon>Pleocyemata</taxon>
        <taxon>Brachyura</taxon>
        <taxon>Eubrachyura</taxon>
        <taxon>Portunoidea</taxon>
        <taxon>Portunidae</taxon>
        <taxon>Portuninae</taxon>
        <taxon>Portunus</taxon>
    </lineage>
</organism>
<gene>
    <name evidence="3" type="ORF">E2C01_047895</name>
</gene>
<evidence type="ECO:0000313" key="3">
    <source>
        <dbReference type="EMBL" id="MPC53990.1"/>
    </source>
</evidence>
<evidence type="ECO:0000313" key="4">
    <source>
        <dbReference type="Proteomes" id="UP000324222"/>
    </source>
</evidence>
<dbReference type="AlphaFoldDB" id="A0A5B7G1R5"/>
<feature type="compositionally biased region" description="Basic and acidic residues" evidence="1">
    <location>
        <begin position="103"/>
        <end position="122"/>
    </location>
</feature>
<dbReference type="Proteomes" id="UP000324222">
    <property type="component" value="Unassembled WGS sequence"/>
</dbReference>
<keyword evidence="2" id="KW-0812">Transmembrane</keyword>
<proteinExistence type="predicted"/>
<keyword evidence="4" id="KW-1185">Reference proteome</keyword>
<comment type="caution">
    <text evidence="3">The sequence shown here is derived from an EMBL/GenBank/DDBJ whole genome shotgun (WGS) entry which is preliminary data.</text>
</comment>
<protein>
    <submittedName>
        <fullName evidence="3">Uncharacterized protein</fullName>
    </submittedName>
</protein>
<feature type="transmembrane region" description="Helical" evidence="2">
    <location>
        <begin position="53"/>
        <end position="75"/>
    </location>
</feature>
<keyword evidence="2" id="KW-0472">Membrane</keyword>
<keyword evidence="2" id="KW-1133">Transmembrane helix</keyword>
<name>A0A5B7G1R5_PORTR</name>